<protein>
    <submittedName>
        <fullName evidence="6">Aspartic proteinase CDR1-like</fullName>
    </submittedName>
</protein>
<evidence type="ECO:0000256" key="3">
    <source>
        <dbReference type="ARBA" id="ARBA00022801"/>
    </source>
</evidence>
<dbReference type="Pfam" id="PF14541">
    <property type="entry name" value="TAXi_C"/>
    <property type="match status" value="1"/>
</dbReference>
<feature type="signal peptide" evidence="4">
    <location>
        <begin position="1"/>
        <end position="28"/>
    </location>
</feature>
<keyword evidence="3" id="KW-0378">Hydrolase</keyword>
<evidence type="ECO:0000256" key="2">
    <source>
        <dbReference type="ARBA" id="ARBA00022670"/>
    </source>
</evidence>
<keyword evidence="7" id="KW-1185">Reference proteome</keyword>
<dbReference type="InterPro" id="IPR032861">
    <property type="entry name" value="TAXi_N"/>
</dbReference>
<dbReference type="GO" id="GO:0005576">
    <property type="term" value="C:extracellular region"/>
    <property type="evidence" value="ECO:0007669"/>
    <property type="project" value="TreeGrafter"/>
</dbReference>
<dbReference type="Proteomes" id="UP000797356">
    <property type="component" value="Chromosome 3"/>
</dbReference>
<dbReference type="InterPro" id="IPR021109">
    <property type="entry name" value="Peptidase_aspartic_dom_sf"/>
</dbReference>
<dbReference type="InterPro" id="IPR051708">
    <property type="entry name" value="Plant_Aspart_Prot_A1"/>
</dbReference>
<evidence type="ECO:0000313" key="6">
    <source>
        <dbReference type="EMBL" id="KAG1334122.1"/>
    </source>
</evidence>
<dbReference type="EMBL" id="CM017874">
    <property type="protein sequence ID" value="KAG1334122.1"/>
    <property type="molecule type" value="Genomic_DNA"/>
</dbReference>
<feature type="chain" id="PRO_5035431069" evidence="4">
    <location>
        <begin position="29"/>
        <end position="445"/>
    </location>
</feature>
<evidence type="ECO:0000256" key="4">
    <source>
        <dbReference type="SAM" id="SignalP"/>
    </source>
</evidence>
<name>A0A8K0MXV1_COCNU</name>
<evidence type="ECO:0000259" key="5">
    <source>
        <dbReference type="PROSITE" id="PS51767"/>
    </source>
</evidence>
<organism evidence="6 7">
    <name type="scientific">Cocos nucifera</name>
    <name type="common">Coconut palm</name>
    <dbReference type="NCBI Taxonomy" id="13894"/>
    <lineage>
        <taxon>Eukaryota</taxon>
        <taxon>Viridiplantae</taxon>
        <taxon>Streptophyta</taxon>
        <taxon>Embryophyta</taxon>
        <taxon>Tracheophyta</taxon>
        <taxon>Spermatophyta</taxon>
        <taxon>Magnoliopsida</taxon>
        <taxon>Liliopsida</taxon>
        <taxon>Arecaceae</taxon>
        <taxon>Arecoideae</taxon>
        <taxon>Cocoseae</taxon>
        <taxon>Attaleinae</taxon>
        <taxon>Cocos</taxon>
    </lineage>
</organism>
<dbReference type="Pfam" id="PF14543">
    <property type="entry name" value="TAXi_N"/>
    <property type="match status" value="1"/>
</dbReference>
<keyword evidence="4" id="KW-0732">Signal</keyword>
<dbReference type="PANTHER" id="PTHR47967:SF128">
    <property type="entry name" value="ASPARTIC PROTEINASE CDR1-LIKE"/>
    <property type="match status" value="1"/>
</dbReference>
<accession>A0A8K0MXV1</accession>
<dbReference type="SUPFAM" id="SSF50630">
    <property type="entry name" value="Acid proteases"/>
    <property type="match status" value="1"/>
</dbReference>
<evidence type="ECO:0000256" key="1">
    <source>
        <dbReference type="ARBA" id="ARBA00007447"/>
    </source>
</evidence>
<dbReference type="Gene3D" id="2.40.70.10">
    <property type="entry name" value="Acid Proteases"/>
    <property type="match status" value="2"/>
</dbReference>
<sequence length="445" mass="48928">MAFATLPPSTKSFLLLLVLIVLPTLSHQQHIRLIHRDSPESPLFDSSATTAEKWQRVHRRSVAYRDHFQAALEEDRLKLLTPLAAEFEEAGIDQVGGEYLMEFTIGTPPVRVIGMLDVPGDFIWTQCVPCPNCTPSLGPLYDPSKSSTRSTFSCSSSECLSLESQTCGGNDTCEYIRTYANDDKTSGVLTSDVFTINGVTYSNMPFGCGGDNSFSTTQAVARVGLTGSDVFSLVFRFRSGPFAFSHCFMKDWNNPSGNTSSDLHLGYDAKLKGKSSPLARCRVGKTAQFFSPTLRGMGVGPESLNLTADLVGGNCSIVLASSTPLTFLKKPLFDLVVSKLREHGQLPEAPHQLNDPWDLCFNGTFEDAMKFLPTMNVSLGGELELSLSKSQIYAEVDRGRTCLLIAPTDGVTMIGTYMQMNRNIGYDLRSRDNYFLYIDVNPCDR</sequence>
<dbReference type="InterPro" id="IPR032799">
    <property type="entry name" value="TAXi_C"/>
</dbReference>
<dbReference type="GO" id="GO:0006508">
    <property type="term" value="P:proteolysis"/>
    <property type="evidence" value="ECO:0007669"/>
    <property type="project" value="UniProtKB-KW"/>
</dbReference>
<dbReference type="InterPro" id="IPR033121">
    <property type="entry name" value="PEPTIDASE_A1"/>
</dbReference>
<gene>
    <name evidence="6" type="ORF">COCNU_03G002410</name>
</gene>
<reference evidence="6" key="1">
    <citation type="journal article" date="2017" name="Gigascience">
        <title>The genome draft of coconut (Cocos nucifera).</title>
        <authorList>
            <person name="Xiao Y."/>
            <person name="Xu P."/>
            <person name="Fan H."/>
            <person name="Baudouin L."/>
            <person name="Xia W."/>
            <person name="Bocs S."/>
            <person name="Xu J."/>
            <person name="Li Q."/>
            <person name="Guo A."/>
            <person name="Zhou L."/>
            <person name="Li J."/>
            <person name="Wu Y."/>
            <person name="Ma Z."/>
            <person name="Armero A."/>
            <person name="Issali A.E."/>
            <person name="Liu N."/>
            <person name="Peng M."/>
            <person name="Yang Y."/>
        </authorList>
    </citation>
    <scope>NUCLEOTIDE SEQUENCE</scope>
    <source>
        <tissue evidence="6">Spear leaf of Hainan Tall coconut</tissue>
    </source>
</reference>
<dbReference type="PROSITE" id="PS51767">
    <property type="entry name" value="PEPTIDASE_A1"/>
    <property type="match status" value="1"/>
</dbReference>
<comment type="similarity">
    <text evidence="1">Belongs to the peptidase A1 family.</text>
</comment>
<proteinExistence type="inferred from homology"/>
<keyword evidence="2" id="KW-0645">Protease</keyword>
<dbReference type="GO" id="GO:0008233">
    <property type="term" value="F:peptidase activity"/>
    <property type="evidence" value="ECO:0007669"/>
    <property type="project" value="UniProtKB-KW"/>
</dbReference>
<feature type="domain" description="Peptidase A1" evidence="5">
    <location>
        <begin position="99"/>
        <end position="436"/>
    </location>
</feature>
<dbReference type="OrthoDB" id="766273at2759"/>
<comment type="caution">
    <text evidence="6">The sequence shown here is derived from an EMBL/GenBank/DDBJ whole genome shotgun (WGS) entry which is preliminary data.</text>
</comment>
<dbReference type="AlphaFoldDB" id="A0A8K0MXV1"/>
<dbReference type="PANTHER" id="PTHR47967">
    <property type="entry name" value="OS07G0603500 PROTEIN-RELATED"/>
    <property type="match status" value="1"/>
</dbReference>
<evidence type="ECO:0000313" key="7">
    <source>
        <dbReference type="Proteomes" id="UP000797356"/>
    </source>
</evidence>
<reference evidence="6" key="2">
    <citation type="submission" date="2019-07" db="EMBL/GenBank/DDBJ databases">
        <authorList>
            <person name="Yang Y."/>
            <person name="Bocs S."/>
            <person name="Baudouin L."/>
        </authorList>
    </citation>
    <scope>NUCLEOTIDE SEQUENCE</scope>
    <source>
        <tissue evidence="6">Spear leaf of Hainan Tall coconut</tissue>
    </source>
</reference>